<feature type="compositionally biased region" description="Polar residues" evidence="1">
    <location>
        <begin position="388"/>
        <end position="397"/>
    </location>
</feature>
<feature type="compositionally biased region" description="Low complexity" evidence="1">
    <location>
        <begin position="341"/>
        <end position="385"/>
    </location>
</feature>
<feature type="compositionally biased region" description="Low complexity" evidence="1">
    <location>
        <begin position="398"/>
        <end position="430"/>
    </location>
</feature>
<reference evidence="4" key="1">
    <citation type="submission" date="2012-12" db="EMBL/GenBank/DDBJ databases">
        <authorList>
            <person name="Hellsten U."/>
            <person name="Grimwood J."/>
            <person name="Chapman J.A."/>
            <person name="Shapiro H."/>
            <person name="Aerts A."/>
            <person name="Otillar R.P."/>
            <person name="Terry A.Y."/>
            <person name="Boore J.L."/>
            <person name="Simakov O."/>
            <person name="Marletaz F."/>
            <person name="Cho S.-J."/>
            <person name="Edsinger-Gonzales E."/>
            <person name="Havlak P."/>
            <person name="Kuo D.-H."/>
            <person name="Larsson T."/>
            <person name="Lv J."/>
            <person name="Arendt D."/>
            <person name="Savage R."/>
            <person name="Osoegawa K."/>
            <person name="de Jong P."/>
            <person name="Lindberg D.R."/>
            <person name="Seaver E.C."/>
            <person name="Weisblat D.A."/>
            <person name="Putnam N.H."/>
            <person name="Grigoriev I.V."/>
            <person name="Rokhsar D.S."/>
        </authorList>
    </citation>
    <scope>NUCLEOTIDE SEQUENCE</scope>
</reference>
<dbReference type="HOGENOM" id="CLU_661027_0_0_1"/>
<sequence>MDLFTFELVQQFEELKAKLDQWQNTTKNVTQRGSANPLNYKNALGHGMTRRMPLLPDPLIQLHHSGAQFRYRPLHPIIPVNNHNKSNNARSNTNNNTRTIHHRIDNKKFQQIKATARLIYKKTQLTHHIDNWKENRAKILKTTINNLKDNINPPNKNNTFNQSISIILDNTYETIKSTIINHLNNKLSNYHTIHYKNIDLIDDTKPIKDHIRFLQGKKNFHHHKNNIDNIIKNEIEIIKTVIFNNNNNNNDDNTKNNTNNKNSNITSTTNDNHNHNNNINNMINNNNEYNNNNNNNQQSIIITTAQQQTNKKRHPKKTYDVKEEEDEQTICNTFINEIFTNYNDPTNRNTYNNNDTTKSDNNITDDNSNNNNKINNNNIYNYNDTTKSDNNITNEVMNSQDTNSRNNNNNDQYNNNHNNNHNNNNNNNNTHRAKNKNNNDKFIIVRPWNGRQPPTNQYHLFQHQLGSMMICSIVLRLY</sequence>
<feature type="region of interest" description="Disordered" evidence="1">
    <location>
        <begin position="341"/>
        <end position="435"/>
    </location>
</feature>
<evidence type="ECO:0000256" key="1">
    <source>
        <dbReference type="SAM" id="MobiDB-lite"/>
    </source>
</evidence>
<evidence type="ECO:0000313" key="4">
    <source>
        <dbReference type="Proteomes" id="UP000015101"/>
    </source>
</evidence>
<dbReference type="EnsemblMetazoa" id="HelroT183579">
    <property type="protein sequence ID" value="HelroP183579"/>
    <property type="gene ID" value="HelroG183579"/>
</dbReference>
<gene>
    <name evidence="3" type="primary">20209101</name>
    <name evidence="2" type="ORF">HELRODRAFT_183579</name>
</gene>
<organism evidence="3 4">
    <name type="scientific">Helobdella robusta</name>
    <name type="common">Californian leech</name>
    <dbReference type="NCBI Taxonomy" id="6412"/>
    <lineage>
        <taxon>Eukaryota</taxon>
        <taxon>Metazoa</taxon>
        <taxon>Spiralia</taxon>
        <taxon>Lophotrochozoa</taxon>
        <taxon>Annelida</taxon>
        <taxon>Clitellata</taxon>
        <taxon>Hirudinea</taxon>
        <taxon>Rhynchobdellida</taxon>
        <taxon>Glossiphoniidae</taxon>
        <taxon>Helobdella</taxon>
    </lineage>
</organism>
<feature type="region of interest" description="Disordered" evidence="1">
    <location>
        <begin position="246"/>
        <end position="274"/>
    </location>
</feature>
<accession>T1FJV2</accession>
<dbReference type="AlphaFoldDB" id="T1FJV2"/>
<reference evidence="3" key="3">
    <citation type="submission" date="2015-06" db="UniProtKB">
        <authorList>
            <consortium name="EnsemblMetazoa"/>
        </authorList>
    </citation>
    <scope>IDENTIFICATION</scope>
</reference>
<dbReference type="Proteomes" id="UP000015101">
    <property type="component" value="Unassembled WGS sequence"/>
</dbReference>
<evidence type="ECO:0000313" key="2">
    <source>
        <dbReference type="EMBL" id="ESO10479.1"/>
    </source>
</evidence>
<dbReference type="EMBL" id="KB095865">
    <property type="protein sequence ID" value="ESO10479.1"/>
    <property type="molecule type" value="Genomic_DNA"/>
</dbReference>
<dbReference type="KEGG" id="hro:HELRODRAFT_183579"/>
<proteinExistence type="predicted"/>
<protein>
    <submittedName>
        <fullName evidence="2 3">Uncharacterized protein</fullName>
    </submittedName>
</protein>
<keyword evidence="4" id="KW-1185">Reference proteome</keyword>
<dbReference type="RefSeq" id="XP_009011417.1">
    <property type="nucleotide sequence ID" value="XM_009013169.1"/>
</dbReference>
<name>T1FJV2_HELRO</name>
<evidence type="ECO:0000313" key="3">
    <source>
        <dbReference type="EnsemblMetazoa" id="HelroP183579"/>
    </source>
</evidence>
<dbReference type="GeneID" id="20209101"/>
<dbReference type="CTD" id="20209101"/>
<dbReference type="InParanoid" id="T1FJV2"/>
<reference evidence="2 4" key="2">
    <citation type="journal article" date="2013" name="Nature">
        <title>Insights into bilaterian evolution from three spiralian genomes.</title>
        <authorList>
            <person name="Simakov O."/>
            <person name="Marletaz F."/>
            <person name="Cho S.J."/>
            <person name="Edsinger-Gonzales E."/>
            <person name="Havlak P."/>
            <person name="Hellsten U."/>
            <person name="Kuo D.H."/>
            <person name="Larsson T."/>
            <person name="Lv J."/>
            <person name="Arendt D."/>
            <person name="Savage R."/>
            <person name="Osoegawa K."/>
            <person name="de Jong P."/>
            <person name="Grimwood J."/>
            <person name="Chapman J.A."/>
            <person name="Shapiro H."/>
            <person name="Aerts A."/>
            <person name="Otillar R.P."/>
            <person name="Terry A.Y."/>
            <person name="Boore J.L."/>
            <person name="Grigoriev I.V."/>
            <person name="Lindberg D.R."/>
            <person name="Seaver E.C."/>
            <person name="Weisblat D.A."/>
            <person name="Putnam N.H."/>
            <person name="Rokhsar D.S."/>
        </authorList>
    </citation>
    <scope>NUCLEOTIDE SEQUENCE</scope>
</reference>
<dbReference type="EMBL" id="AMQM01008870">
    <property type="status" value="NOT_ANNOTATED_CDS"/>
    <property type="molecule type" value="Genomic_DNA"/>
</dbReference>